<organism evidence="1 2">
    <name type="scientific">Artomyces pyxidatus</name>
    <dbReference type="NCBI Taxonomy" id="48021"/>
    <lineage>
        <taxon>Eukaryota</taxon>
        <taxon>Fungi</taxon>
        <taxon>Dikarya</taxon>
        <taxon>Basidiomycota</taxon>
        <taxon>Agaricomycotina</taxon>
        <taxon>Agaricomycetes</taxon>
        <taxon>Russulales</taxon>
        <taxon>Auriscalpiaceae</taxon>
        <taxon>Artomyces</taxon>
    </lineage>
</organism>
<accession>A0ACB8T0Y6</accession>
<dbReference type="Proteomes" id="UP000814140">
    <property type="component" value="Unassembled WGS sequence"/>
</dbReference>
<dbReference type="EMBL" id="MU277209">
    <property type="protein sequence ID" value="KAI0062148.1"/>
    <property type="molecule type" value="Genomic_DNA"/>
</dbReference>
<proteinExistence type="predicted"/>
<evidence type="ECO:0000313" key="1">
    <source>
        <dbReference type="EMBL" id="KAI0062148.1"/>
    </source>
</evidence>
<sequence length="58" mass="6432">MQACFDAVSHPAVRAVYINGVCRCVETSAVVIARAIRHCTILTPYEARPTEIQVHAHR</sequence>
<comment type="caution">
    <text evidence="1">The sequence shown here is derived from an EMBL/GenBank/DDBJ whole genome shotgun (WGS) entry which is preliminary data.</text>
</comment>
<protein>
    <submittedName>
        <fullName evidence="1">Uncharacterized protein</fullName>
    </submittedName>
</protein>
<keyword evidence="2" id="KW-1185">Reference proteome</keyword>
<name>A0ACB8T0Y6_9AGAM</name>
<reference evidence="1" key="1">
    <citation type="submission" date="2021-03" db="EMBL/GenBank/DDBJ databases">
        <authorList>
            <consortium name="DOE Joint Genome Institute"/>
            <person name="Ahrendt S."/>
            <person name="Looney B.P."/>
            <person name="Miyauchi S."/>
            <person name="Morin E."/>
            <person name="Drula E."/>
            <person name="Courty P.E."/>
            <person name="Chicoki N."/>
            <person name="Fauchery L."/>
            <person name="Kohler A."/>
            <person name="Kuo A."/>
            <person name="Labutti K."/>
            <person name="Pangilinan J."/>
            <person name="Lipzen A."/>
            <person name="Riley R."/>
            <person name="Andreopoulos W."/>
            <person name="He G."/>
            <person name="Johnson J."/>
            <person name="Barry K.W."/>
            <person name="Grigoriev I.V."/>
            <person name="Nagy L."/>
            <person name="Hibbett D."/>
            <person name="Henrissat B."/>
            <person name="Matheny P.B."/>
            <person name="Labbe J."/>
            <person name="Martin F."/>
        </authorList>
    </citation>
    <scope>NUCLEOTIDE SEQUENCE</scope>
    <source>
        <strain evidence="1">HHB10654</strain>
    </source>
</reference>
<evidence type="ECO:0000313" key="2">
    <source>
        <dbReference type="Proteomes" id="UP000814140"/>
    </source>
</evidence>
<gene>
    <name evidence="1" type="ORF">BV25DRAFT_1826016</name>
</gene>
<reference evidence="1" key="2">
    <citation type="journal article" date="2022" name="New Phytol.">
        <title>Evolutionary transition to the ectomycorrhizal habit in the genomes of a hyperdiverse lineage of mushroom-forming fungi.</title>
        <authorList>
            <person name="Looney B."/>
            <person name="Miyauchi S."/>
            <person name="Morin E."/>
            <person name="Drula E."/>
            <person name="Courty P.E."/>
            <person name="Kohler A."/>
            <person name="Kuo A."/>
            <person name="LaButti K."/>
            <person name="Pangilinan J."/>
            <person name="Lipzen A."/>
            <person name="Riley R."/>
            <person name="Andreopoulos W."/>
            <person name="He G."/>
            <person name="Johnson J."/>
            <person name="Nolan M."/>
            <person name="Tritt A."/>
            <person name="Barry K.W."/>
            <person name="Grigoriev I.V."/>
            <person name="Nagy L.G."/>
            <person name="Hibbett D."/>
            <person name="Henrissat B."/>
            <person name="Matheny P.B."/>
            <person name="Labbe J."/>
            <person name="Martin F.M."/>
        </authorList>
    </citation>
    <scope>NUCLEOTIDE SEQUENCE</scope>
    <source>
        <strain evidence="1">HHB10654</strain>
    </source>
</reference>